<dbReference type="RefSeq" id="WP_280940881.1">
    <property type="nucleotide sequence ID" value="NZ_JARYGX010000003.1"/>
</dbReference>
<organism evidence="1 2">
    <name type="scientific">Luteimonas composti</name>
    <dbReference type="NCBI Taxonomy" id="398257"/>
    <lineage>
        <taxon>Bacteria</taxon>
        <taxon>Pseudomonadati</taxon>
        <taxon>Pseudomonadota</taxon>
        <taxon>Gammaproteobacteria</taxon>
        <taxon>Lysobacterales</taxon>
        <taxon>Lysobacteraceae</taxon>
        <taxon>Luteimonas</taxon>
    </lineage>
</organism>
<reference evidence="1" key="2">
    <citation type="submission" date="2023-04" db="EMBL/GenBank/DDBJ databases">
        <authorList>
            <person name="Sun J.-Q."/>
        </authorList>
    </citation>
    <scope>NUCLEOTIDE SEQUENCE</scope>
    <source>
        <strain evidence="1">CC-YY355</strain>
    </source>
</reference>
<keyword evidence="2" id="KW-1185">Reference proteome</keyword>
<accession>A0ABT6MM93</accession>
<comment type="caution">
    <text evidence="1">The sequence shown here is derived from an EMBL/GenBank/DDBJ whole genome shotgun (WGS) entry which is preliminary data.</text>
</comment>
<gene>
    <name evidence="1" type="ORF">QF205_01110</name>
</gene>
<dbReference type="EMBL" id="JARYGX010000003">
    <property type="protein sequence ID" value="MDH7451679.1"/>
    <property type="molecule type" value="Genomic_DNA"/>
</dbReference>
<sequence>MRPSKGPSGELAALRSRAIELTEVRVDGPTTRSRGWGVYRLPEGVGGTRAARYGNHPVRMQELQREFGSCRLEALFLAREDARALATAMNGEPA</sequence>
<name>A0ABT6MM93_9GAMM</name>
<dbReference type="Proteomes" id="UP001160550">
    <property type="component" value="Unassembled WGS sequence"/>
</dbReference>
<proteinExistence type="predicted"/>
<evidence type="ECO:0000313" key="1">
    <source>
        <dbReference type="EMBL" id="MDH7451679.1"/>
    </source>
</evidence>
<evidence type="ECO:0000313" key="2">
    <source>
        <dbReference type="Proteomes" id="UP001160550"/>
    </source>
</evidence>
<reference evidence="1" key="1">
    <citation type="journal article" date="2007" name="Int. J. Syst. Evol. Microbiol.">
        <title>Luteimonas composti sp. nov., a moderately thermophilic bacterium isolated from food waste.</title>
        <authorList>
            <person name="Young C.C."/>
            <person name="Kampfer P."/>
            <person name="Chen W.M."/>
            <person name="Yen W.S."/>
            <person name="Arun A.B."/>
            <person name="Lai W.A."/>
            <person name="Shen F.T."/>
            <person name="Rekha P.D."/>
            <person name="Lin K.Y."/>
            <person name="Chou J.H."/>
        </authorList>
    </citation>
    <scope>NUCLEOTIDE SEQUENCE</scope>
    <source>
        <strain evidence="1">CC-YY355</strain>
    </source>
</reference>
<protein>
    <submittedName>
        <fullName evidence="1">Uncharacterized protein</fullName>
    </submittedName>
</protein>